<protein>
    <submittedName>
        <fullName evidence="1">Uncharacterized protein</fullName>
    </submittedName>
</protein>
<gene>
    <name evidence="1" type="ORF">CDAR_18531</name>
</gene>
<accession>A0AAV4VA96</accession>
<sequence length="104" mass="11373">MGFSCGGGRVVEKQVAAFYDPPGKPSCTRCRNNHTILSAEGRNVQILRPRVIYSTIVGGGEKKISPLALRNIGGMLLRESIWKNGKRTAVNGMEERGKMELGKK</sequence>
<dbReference type="EMBL" id="BPLQ01012651">
    <property type="protein sequence ID" value="GIY66824.1"/>
    <property type="molecule type" value="Genomic_DNA"/>
</dbReference>
<organism evidence="1 2">
    <name type="scientific">Caerostris darwini</name>
    <dbReference type="NCBI Taxonomy" id="1538125"/>
    <lineage>
        <taxon>Eukaryota</taxon>
        <taxon>Metazoa</taxon>
        <taxon>Ecdysozoa</taxon>
        <taxon>Arthropoda</taxon>
        <taxon>Chelicerata</taxon>
        <taxon>Arachnida</taxon>
        <taxon>Araneae</taxon>
        <taxon>Araneomorphae</taxon>
        <taxon>Entelegynae</taxon>
        <taxon>Araneoidea</taxon>
        <taxon>Araneidae</taxon>
        <taxon>Caerostris</taxon>
    </lineage>
</organism>
<proteinExistence type="predicted"/>
<comment type="caution">
    <text evidence="1">The sequence shown here is derived from an EMBL/GenBank/DDBJ whole genome shotgun (WGS) entry which is preliminary data.</text>
</comment>
<evidence type="ECO:0000313" key="1">
    <source>
        <dbReference type="EMBL" id="GIY66824.1"/>
    </source>
</evidence>
<dbReference type="Proteomes" id="UP001054837">
    <property type="component" value="Unassembled WGS sequence"/>
</dbReference>
<dbReference type="AlphaFoldDB" id="A0AAV4VA96"/>
<keyword evidence="2" id="KW-1185">Reference proteome</keyword>
<evidence type="ECO:0000313" key="2">
    <source>
        <dbReference type="Proteomes" id="UP001054837"/>
    </source>
</evidence>
<reference evidence="1 2" key="1">
    <citation type="submission" date="2021-06" db="EMBL/GenBank/DDBJ databases">
        <title>Caerostris darwini draft genome.</title>
        <authorList>
            <person name="Kono N."/>
            <person name="Arakawa K."/>
        </authorList>
    </citation>
    <scope>NUCLEOTIDE SEQUENCE [LARGE SCALE GENOMIC DNA]</scope>
</reference>
<name>A0AAV4VA96_9ARAC</name>